<protein>
    <submittedName>
        <fullName evidence="1">Uncharacterized protein</fullName>
    </submittedName>
</protein>
<accession>A0A5C7GQX2</accession>
<dbReference type="EMBL" id="VAHF01000013">
    <property type="protein sequence ID" value="TXG46945.1"/>
    <property type="molecule type" value="Genomic_DNA"/>
</dbReference>
<dbReference type="Proteomes" id="UP000323000">
    <property type="component" value="Chromosome 13"/>
</dbReference>
<comment type="caution">
    <text evidence="1">The sequence shown here is derived from an EMBL/GenBank/DDBJ whole genome shotgun (WGS) entry which is preliminary data.</text>
</comment>
<evidence type="ECO:0000313" key="1">
    <source>
        <dbReference type="EMBL" id="TXG46945.1"/>
    </source>
</evidence>
<reference evidence="2" key="1">
    <citation type="journal article" date="2019" name="Gigascience">
        <title>De novo genome assembly of the endangered Acer yangbiense, a plant species with extremely small populations endemic to Yunnan Province, China.</title>
        <authorList>
            <person name="Yang J."/>
            <person name="Wariss H.M."/>
            <person name="Tao L."/>
            <person name="Zhang R."/>
            <person name="Yun Q."/>
            <person name="Hollingsworth P."/>
            <person name="Dao Z."/>
            <person name="Luo G."/>
            <person name="Guo H."/>
            <person name="Ma Y."/>
            <person name="Sun W."/>
        </authorList>
    </citation>
    <scope>NUCLEOTIDE SEQUENCE [LARGE SCALE GENOMIC DNA]</scope>
    <source>
        <strain evidence="2">cv. Malutang</strain>
    </source>
</reference>
<sequence>MESIITSLSMLVHDSASAVLFSKRSAINSDVVWYCFLGPEYLSTISSLSKEGLYHLLTGHNLIHNGRLSFWFDLSSGKKCYMISSKELYMVGYDRHPLLVVVFFPTCYSNVHFLLIKKKVS</sequence>
<keyword evidence="2" id="KW-1185">Reference proteome</keyword>
<name>A0A5C7GQX2_9ROSI</name>
<gene>
    <name evidence="1" type="ORF">EZV62_026239</name>
</gene>
<dbReference type="OrthoDB" id="1918565at2759"/>
<organism evidence="1 2">
    <name type="scientific">Acer yangbiense</name>
    <dbReference type="NCBI Taxonomy" id="1000413"/>
    <lineage>
        <taxon>Eukaryota</taxon>
        <taxon>Viridiplantae</taxon>
        <taxon>Streptophyta</taxon>
        <taxon>Embryophyta</taxon>
        <taxon>Tracheophyta</taxon>
        <taxon>Spermatophyta</taxon>
        <taxon>Magnoliopsida</taxon>
        <taxon>eudicotyledons</taxon>
        <taxon>Gunneridae</taxon>
        <taxon>Pentapetalae</taxon>
        <taxon>rosids</taxon>
        <taxon>malvids</taxon>
        <taxon>Sapindales</taxon>
        <taxon>Sapindaceae</taxon>
        <taxon>Hippocastanoideae</taxon>
        <taxon>Acereae</taxon>
        <taxon>Acer</taxon>
    </lineage>
</organism>
<dbReference type="AlphaFoldDB" id="A0A5C7GQX2"/>
<evidence type="ECO:0000313" key="2">
    <source>
        <dbReference type="Proteomes" id="UP000323000"/>
    </source>
</evidence>
<proteinExistence type="predicted"/>